<dbReference type="EMBL" id="LAZR01001026">
    <property type="protein sequence ID" value="KKN52266.1"/>
    <property type="molecule type" value="Genomic_DNA"/>
</dbReference>
<organism evidence="2">
    <name type="scientific">marine sediment metagenome</name>
    <dbReference type="NCBI Taxonomy" id="412755"/>
    <lineage>
        <taxon>unclassified sequences</taxon>
        <taxon>metagenomes</taxon>
        <taxon>ecological metagenomes</taxon>
    </lineage>
</organism>
<feature type="transmembrane region" description="Helical" evidence="1">
    <location>
        <begin position="58"/>
        <end position="83"/>
    </location>
</feature>
<keyword evidence="1" id="KW-0812">Transmembrane</keyword>
<proteinExistence type="predicted"/>
<evidence type="ECO:0000313" key="2">
    <source>
        <dbReference type="EMBL" id="KKN52266.1"/>
    </source>
</evidence>
<evidence type="ECO:0008006" key="3">
    <source>
        <dbReference type="Google" id="ProtNLM"/>
    </source>
</evidence>
<sequence length="289" mass="33341">MDESNLHFDLKGIPITTNGFKWSLNATLLYLGLNVLSIVMPTVMVISFFGFALDSNFFHWRILLIFIDVFAWWGSYILISLLLGKLFLIILKLIHVPKEGLFPIEKNSRDYSFFCLRVSIKKFIFWIWNNFCFPWVSNFAFKICGIKADFKSTMYDGWSDVEFIEYGDNIMIGQGAQVFSSTIVRIDNNDYLLIKKVIVGDHVVLGGNSIVSPGTIVGKGATLGVWTVTYINQVLDPDWIYIGNPARKYKPAQKLIEESKKQPMRRIVDKRERIPFDVQRFVSKNHENK</sequence>
<comment type="caution">
    <text evidence="2">The sequence shown here is derived from an EMBL/GenBank/DDBJ whole genome shotgun (WGS) entry which is preliminary data.</text>
</comment>
<evidence type="ECO:0000256" key="1">
    <source>
        <dbReference type="SAM" id="Phobius"/>
    </source>
</evidence>
<dbReference type="InterPro" id="IPR011004">
    <property type="entry name" value="Trimer_LpxA-like_sf"/>
</dbReference>
<keyword evidence="1" id="KW-0472">Membrane</keyword>
<feature type="transmembrane region" description="Helical" evidence="1">
    <location>
        <begin position="28"/>
        <end position="52"/>
    </location>
</feature>
<accession>A0A0F9TT47</accession>
<dbReference type="SUPFAM" id="SSF51161">
    <property type="entry name" value="Trimeric LpxA-like enzymes"/>
    <property type="match status" value="1"/>
</dbReference>
<dbReference type="AlphaFoldDB" id="A0A0F9TT47"/>
<gene>
    <name evidence="2" type="ORF">LCGC14_0614290</name>
</gene>
<dbReference type="Gene3D" id="2.160.10.10">
    <property type="entry name" value="Hexapeptide repeat proteins"/>
    <property type="match status" value="1"/>
</dbReference>
<reference evidence="2" key="1">
    <citation type="journal article" date="2015" name="Nature">
        <title>Complex archaea that bridge the gap between prokaryotes and eukaryotes.</title>
        <authorList>
            <person name="Spang A."/>
            <person name="Saw J.H."/>
            <person name="Jorgensen S.L."/>
            <person name="Zaremba-Niedzwiedzka K."/>
            <person name="Martijn J."/>
            <person name="Lind A.E."/>
            <person name="van Eijk R."/>
            <person name="Schleper C."/>
            <person name="Guy L."/>
            <person name="Ettema T.J."/>
        </authorList>
    </citation>
    <scope>NUCLEOTIDE SEQUENCE</scope>
</reference>
<name>A0A0F9TT47_9ZZZZ</name>
<keyword evidence="1" id="KW-1133">Transmembrane helix</keyword>
<protein>
    <recommendedName>
        <fullName evidence="3">Acetyltransferase</fullName>
    </recommendedName>
</protein>